<dbReference type="GO" id="GO:0003677">
    <property type="term" value="F:DNA binding"/>
    <property type="evidence" value="ECO:0007669"/>
    <property type="project" value="InterPro"/>
</dbReference>
<proteinExistence type="predicted"/>
<dbReference type="InterPro" id="IPR018330">
    <property type="entry name" value="RecT_fam"/>
</dbReference>
<dbReference type="Pfam" id="PF03837">
    <property type="entry name" value="RecT"/>
    <property type="match status" value="1"/>
</dbReference>
<dbReference type="InterPro" id="IPR004590">
    <property type="entry name" value="ssDNA_annealing_RecT"/>
</dbReference>
<name>A0A8S5MUU6_9CAUD</name>
<reference evidence="2" key="1">
    <citation type="journal article" date="2021" name="Proc. Natl. Acad. Sci. U.S.A.">
        <title>A Catalog of Tens of Thousands of Viruses from Human Metagenomes Reveals Hidden Associations with Chronic Diseases.</title>
        <authorList>
            <person name="Tisza M.J."/>
            <person name="Buck C.B."/>
        </authorList>
    </citation>
    <scope>NUCLEOTIDE SEQUENCE</scope>
    <source>
        <strain evidence="2">CtGdK3</strain>
    </source>
</reference>
<accession>A0A8S5MUU6</accession>
<protein>
    <submittedName>
        <fullName evidence="2">RecT protein</fullName>
    </submittedName>
</protein>
<organism evidence="2">
    <name type="scientific">Siphoviridae sp. ctGdK3</name>
    <dbReference type="NCBI Taxonomy" id="2826222"/>
    <lineage>
        <taxon>Viruses</taxon>
        <taxon>Duplodnaviria</taxon>
        <taxon>Heunggongvirae</taxon>
        <taxon>Uroviricota</taxon>
        <taxon>Caudoviricetes</taxon>
    </lineage>
</organism>
<evidence type="ECO:0000256" key="1">
    <source>
        <dbReference type="SAM" id="MobiDB-lite"/>
    </source>
</evidence>
<dbReference type="EMBL" id="BK014990">
    <property type="protein sequence ID" value="DAD85879.1"/>
    <property type="molecule type" value="Genomic_DNA"/>
</dbReference>
<feature type="region of interest" description="Disordered" evidence="1">
    <location>
        <begin position="289"/>
        <end position="314"/>
    </location>
</feature>
<evidence type="ECO:0000313" key="2">
    <source>
        <dbReference type="EMBL" id="DAD85879.1"/>
    </source>
</evidence>
<dbReference type="NCBIfam" id="TIGR00616">
    <property type="entry name" value="rect"/>
    <property type="match status" value="1"/>
</dbReference>
<dbReference type="GO" id="GO:0006259">
    <property type="term" value="P:DNA metabolic process"/>
    <property type="evidence" value="ECO:0007669"/>
    <property type="project" value="InterPro"/>
</dbReference>
<sequence length="335" mass="38217">MSNQVVTRKKPKWSVAITQQDYQNLIHNTLNDPARANRFIASISSVVAVNPGLQDCDAGSVLTAALLGEALNLSPSPQLGQFYMIPFENALKGPDGKKLWLYDENGEHLKDSKGKWMCQTETKAQFVIGYKGLIQLAKRSGVYRHINVIEVKAGELESYNPFTEEIKVHPILNWEKRRELPTIGYYAFFEELNGFMKAMYWSIEQMMEHADRYSPAFNVEAYHAIQRGEVAEKDMRKYSSFWYKDFDAMGKKTMLRQLISHWGSMSTEFQRAYEADGKEINAELLPEREDMPELQPEAATVSEPAALGEGQRRETVADAIRMPEKEPVMVSMDDL</sequence>